<organism evidence="15 16">
    <name type="scientific">candidate division TA06 bacterium</name>
    <dbReference type="NCBI Taxonomy" id="2250710"/>
    <lineage>
        <taxon>Bacteria</taxon>
        <taxon>Bacteria division TA06</taxon>
    </lineage>
</organism>
<sequence>MNQVDIIKNGTAELISEDELRKKLSANRSLIIKYGADPSAPDLHLGHYVCLRKLKELQDLGHTIVFIIGDFTAQIGDPSGKNKTRKMLTTEQTIENSKTYMKQVYQILDCKKTVVRNNSEWLQDLNLRDIADIASRYTVARMLERDDFEKRFKNQQPISILEFLYPLLVAYDSVVVKADIEIGGTDQKFNLLAGRHMQQEYDVSQQIVITMPILPGLDGVRKMSKSLGNYIAFNDSPEEMYGKTMSIPDSVIDEYFNLLLGYDESKIYEVKEKINKDSGNNPKFVKEYLAREIIKIFYDETSALEGEKHFRKVVQRKEIPDDILSFKVENGVWIVKILTENKLVSSSSDGRRMIKQNAVTIDGKKITDIFHEITDECVIKVGKRRF</sequence>
<comment type="subunit">
    <text evidence="1">Homodimer.</text>
</comment>
<comment type="catalytic activity">
    <reaction evidence="10">
        <text>tRNA(Tyr) + L-tyrosine + ATP = L-tyrosyl-tRNA(Tyr) + AMP + diphosphate + H(+)</text>
        <dbReference type="Rhea" id="RHEA:10220"/>
        <dbReference type="Rhea" id="RHEA-COMP:9706"/>
        <dbReference type="Rhea" id="RHEA-COMP:9707"/>
        <dbReference type="ChEBI" id="CHEBI:15378"/>
        <dbReference type="ChEBI" id="CHEBI:30616"/>
        <dbReference type="ChEBI" id="CHEBI:33019"/>
        <dbReference type="ChEBI" id="CHEBI:58315"/>
        <dbReference type="ChEBI" id="CHEBI:78442"/>
        <dbReference type="ChEBI" id="CHEBI:78536"/>
        <dbReference type="ChEBI" id="CHEBI:456215"/>
        <dbReference type="EC" id="6.1.1.1"/>
    </reaction>
</comment>
<dbReference type="Pfam" id="PF22421">
    <property type="entry name" value="SYY_C-terminal"/>
    <property type="match status" value="1"/>
</dbReference>
<keyword evidence="3" id="KW-0963">Cytoplasm</keyword>
<gene>
    <name evidence="15" type="ORF">DRP43_05985</name>
</gene>
<evidence type="ECO:0000256" key="8">
    <source>
        <dbReference type="ARBA" id="ARBA00022917"/>
    </source>
</evidence>
<evidence type="ECO:0000313" key="16">
    <source>
        <dbReference type="Proteomes" id="UP000271125"/>
    </source>
</evidence>
<keyword evidence="7 12" id="KW-0694">RNA-binding</keyword>
<dbReference type="Pfam" id="PF00579">
    <property type="entry name" value="tRNA-synt_1b"/>
    <property type="match status" value="1"/>
</dbReference>
<reference evidence="15 16" key="1">
    <citation type="submission" date="2018-06" db="EMBL/GenBank/DDBJ databases">
        <title>Extensive metabolic versatility and redundancy in microbially diverse, dynamic hydrothermal sediments.</title>
        <authorList>
            <person name="Dombrowski N."/>
            <person name="Teske A."/>
            <person name="Baker B.J."/>
        </authorList>
    </citation>
    <scope>NUCLEOTIDE SEQUENCE [LARGE SCALE GENOMIC DNA]</scope>
    <source>
        <strain evidence="15">B10_G13</strain>
    </source>
</reference>
<dbReference type="NCBIfam" id="TIGR00234">
    <property type="entry name" value="tyrS"/>
    <property type="match status" value="1"/>
</dbReference>
<evidence type="ECO:0000256" key="4">
    <source>
        <dbReference type="ARBA" id="ARBA00022598"/>
    </source>
</evidence>
<dbReference type="GO" id="GO:0004831">
    <property type="term" value="F:tyrosine-tRNA ligase activity"/>
    <property type="evidence" value="ECO:0007669"/>
    <property type="project" value="UniProtKB-UniRule"/>
</dbReference>
<dbReference type="PROSITE" id="PS50889">
    <property type="entry name" value="S4"/>
    <property type="match status" value="1"/>
</dbReference>
<protein>
    <recommendedName>
        <fullName evidence="2 11">Tyrosine--tRNA ligase</fullName>
        <ecNumber evidence="2 11">6.1.1.1</ecNumber>
    </recommendedName>
</protein>
<dbReference type="PANTHER" id="PTHR11766">
    <property type="entry name" value="TYROSYL-TRNA SYNTHETASE"/>
    <property type="match status" value="1"/>
</dbReference>
<dbReference type="GO" id="GO:0006437">
    <property type="term" value="P:tyrosyl-tRNA aminoacylation"/>
    <property type="evidence" value="ECO:0007669"/>
    <property type="project" value="UniProtKB-UniRule"/>
</dbReference>
<dbReference type="InterPro" id="IPR024088">
    <property type="entry name" value="Tyr-tRNA-ligase_bac-type"/>
</dbReference>
<dbReference type="InterPro" id="IPR014729">
    <property type="entry name" value="Rossmann-like_a/b/a_fold"/>
</dbReference>
<dbReference type="InterPro" id="IPR036986">
    <property type="entry name" value="S4_RNA-bd_sf"/>
</dbReference>
<dbReference type="InterPro" id="IPR001412">
    <property type="entry name" value="aa-tRNA-synth_I_CS"/>
</dbReference>
<evidence type="ECO:0000256" key="6">
    <source>
        <dbReference type="ARBA" id="ARBA00022840"/>
    </source>
</evidence>
<feature type="non-terminal residue" evidence="15">
    <location>
        <position position="386"/>
    </location>
</feature>
<comment type="similarity">
    <text evidence="13">Belongs to the class-I aminoacyl-tRNA synthetase family.</text>
</comment>
<keyword evidence="4 13" id="KW-0436">Ligase</keyword>
<dbReference type="InterPro" id="IPR002307">
    <property type="entry name" value="Tyr-tRNA-ligase"/>
</dbReference>
<name>A0A660SDI9_UNCT6</name>
<evidence type="ECO:0000259" key="14">
    <source>
        <dbReference type="Pfam" id="PF22421"/>
    </source>
</evidence>
<dbReference type="FunFam" id="3.40.50.620:FF:000061">
    <property type="entry name" value="Tyrosine--tRNA ligase"/>
    <property type="match status" value="1"/>
</dbReference>
<dbReference type="EC" id="6.1.1.1" evidence="2 11"/>
<evidence type="ECO:0000256" key="9">
    <source>
        <dbReference type="ARBA" id="ARBA00023146"/>
    </source>
</evidence>
<keyword evidence="8 13" id="KW-0648">Protein biosynthesis</keyword>
<keyword evidence="5 13" id="KW-0547">Nucleotide-binding</keyword>
<evidence type="ECO:0000256" key="13">
    <source>
        <dbReference type="RuleBase" id="RU363036"/>
    </source>
</evidence>
<keyword evidence="9 13" id="KW-0030">Aminoacyl-tRNA synthetase</keyword>
<evidence type="ECO:0000313" key="15">
    <source>
        <dbReference type="EMBL" id="RKX68246.1"/>
    </source>
</evidence>
<evidence type="ECO:0000256" key="2">
    <source>
        <dbReference type="ARBA" id="ARBA00013160"/>
    </source>
</evidence>
<dbReference type="GO" id="GO:0005829">
    <property type="term" value="C:cytosol"/>
    <property type="evidence" value="ECO:0007669"/>
    <property type="project" value="TreeGrafter"/>
</dbReference>
<evidence type="ECO:0000256" key="10">
    <source>
        <dbReference type="ARBA" id="ARBA00048248"/>
    </source>
</evidence>
<evidence type="ECO:0000256" key="5">
    <source>
        <dbReference type="ARBA" id="ARBA00022741"/>
    </source>
</evidence>
<dbReference type="GO" id="GO:0005524">
    <property type="term" value="F:ATP binding"/>
    <property type="evidence" value="ECO:0007669"/>
    <property type="project" value="UniProtKB-KW"/>
</dbReference>
<evidence type="ECO:0000256" key="3">
    <source>
        <dbReference type="ARBA" id="ARBA00022490"/>
    </source>
</evidence>
<dbReference type="InterPro" id="IPR054608">
    <property type="entry name" value="SYY-like_C"/>
</dbReference>
<dbReference type="InterPro" id="IPR024108">
    <property type="entry name" value="Tyr-tRNA-ligase_bac_2"/>
</dbReference>
<dbReference type="EMBL" id="QNBD01000300">
    <property type="protein sequence ID" value="RKX68246.1"/>
    <property type="molecule type" value="Genomic_DNA"/>
</dbReference>
<dbReference type="HAMAP" id="MF_02007">
    <property type="entry name" value="Tyr_tRNA_synth_type2"/>
    <property type="match status" value="1"/>
</dbReference>
<dbReference type="Proteomes" id="UP000271125">
    <property type="component" value="Unassembled WGS sequence"/>
</dbReference>
<evidence type="ECO:0000256" key="11">
    <source>
        <dbReference type="NCBIfam" id="TIGR00234"/>
    </source>
</evidence>
<feature type="domain" description="Tyrosine--tRNA ligase SYY-like C-terminal" evidence="14">
    <location>
        <begin position="321"/>
        <end position="376"/>
    </location>
</feature>
<keyword evidence="6 13" id="KW-0067">ATP-binding</keyword>
<dbReference type="SUPFAM" id="SSF55174">
    <property type="entry name" value="Alpha-L RNA-binding motif"/>
    <property type="match status" value="1"/>
</dbReference>
<dbReference type="Gene3D" id="3.10.290.10">
    <property type="entry name" value="RNA-binding S4 domain"/>
    <property type="match status" value="1"/>
</dbReference>
<evidence type="ECO:0000256" key="1">
    <source>
        <dbReference type="ARBA" id="ARBA00011738"/>
    </source>
</evidence>
<dbReference type="PROSITE" id="PS00178">
    <property type="entry name" value="AA_TRNA_LIGASE_I"/>
    <property type="match status" value="1"/>
</dbReference>
<evidence type="ECO:0000256" key="7">
    <source>
        <dbReference type="ARBA" id="ARBA00022884"/>
    </source>
</evidence>
<dbReference type="InterPro" id="IPR002305">
    <property type="entry name" value="aa-tRNA-synth_Ic"/>
</dbReference>
<evidence type="ECO:0000256" key="12">
    <source>
        <dbReference type="PROSITE-ProRule" id="PRU00182"/>
    </source>
</evidence>
<dbReference type="PRINTS" id="PR01040">
    <property type="entry name" value="TRNASYNTHTYR"/>
</dbReference>
<dbReference type="CDD" id="cd00165">
    <property type="entry name" value="S4"/>
    <property type="match status" value="1"/>
</dbReference>
<dbReference type="CDD" id="cd00805">
    <property type="entry name" value="TyrRS_core"/>
    <property type="match status" value="1"/>
</dbReference>
<dbReference type="Gene3D" id="1.10.240.10">
    <property type="entry name" value="Tyrosyl-Transfer RNA Synthetase"/>
    <property type="match status" value="1"/>
</dbReference>
<dbReference type="GO" id="GO:0003723">
    <property type="term" value="F:RNA binding"/>
    <property type="evidence" value="ECO:0007669"/>
    <property type="project" value="UniProtKB-KW"/>
</dbReference>
<accession>A0A660SDI9</accession>
<dbReference type="PANTHER" id="PTHR11766:SF1">
    <property type="entry name" value="TYROSINE--TRNA LIGASE"/>
    <property type="match status" value="1"/>
</dbReference>
<comment type="caution">
    <text evidence="15">The sequence shown here is derived from an EMBL/GenBank/DDBJ whole genome shotgun (WGS) entry which is preliminary data.</text>
</comment>
<dbReference type="Gene3D" id="3.40.50.620">
    <property type="entry name" value="HUPs"/>
    <property type="match status" value="1"/>
</dbReference>
<proteinExistence type="inferred from homology"/>
<dbReference type="SUPFAM" id="SSF52374">
    <property type="entry name" value="Nucleotidylyl transferase"/>
    <property type="match status" value="1"/>
</dbReference>
<dbReference type="AlphaFoldDB" id="A0A660SDI9"/>